<reference evidence="9 10" key="1">
    <citation type="submission" date="2017-04" db="EMBL/GenBank/DDBJ databases">
        <title>Draft genome sequences of Alloscardovia macacae UMA81211 and UMA81212 isolated from the feces of a rhesus macaque (Macaca mulatta).</title>
        <authorList>
            <person name="Albert K."/>
            <person name="Sela D.A."/>
        </authorList>
    </citation>
    <scope>NUCLEOTIDE SEQUENCE [LARGE SCALE GENOMIC DNA]</scope>
    <source>
        <strain evidence="9 10">UMA81212</strain>
    </source>
</reference>
<comment type="catalytic activity">
    <reaction evidence="6">
        <text>L-threonyl-[protein] + ATP = 3-O-(5'-adenylyl)-L-threonyl-[protein] + diphosphate</text>
        <dbReference type="Rhea" id="RHEA:54292"/>
        <dbReference type="Rhea" id="RHEA-COMP:11060"/>
        <dbReference type="Rhea" id="RHEA-COMP:13847"/>
        <dbReference type="ChEBI" id="CHEBI:30013"/>
        <dbReference type="ChEBI" id="CHEBI:30616"/>
        <dbReference type="ChEBI" id="CHEBI:33019"/>
        <dbReference type="ChEBI" id="CHEBI:138113"/>
        <dbReference type="EC" id="2.7.7.108"/>
    </reaction>
</comment>
<dbReference type="EMBL" id="NEKC01000011">
    <property type="protein sequence ID" value="OTA28818.1"/>
    <property type="molecule type" value="Genomic_DNA"/>
</dbReference>
<name>A0A1Y2SUA5_9BIFI</name>
<evidence type="ECO:0000256" key="4">
    <source>
        <dbReference type="ARBA" id="ARBA00022840"/>
    </source>
</evidence>
<dbReference type="EC" id="2.7.7.108" evidence="5"/>
<evidence type="ECO:0000256" key="7">
    <source>
        <dbReference type="ARBA" id="ARBA00048696"/>
    </source>
</evidence>
<dbReference type="OrthoDB" id="9813719at2"/>
<dbReference type="SUPFAM" id="SSF140931">
    <property type="entry name" value="Fic-like"/>
    <property type="match status" value="1"/>
</dbReference>
<dbReference type="RefSeq" id="WP_086106857.1">
    <property type="nucleotide sequence ID" value="NZ_NEKB01000010.1"/>
</dbReference>
<keyword evidence="2" id="KW-0548">Nucleotidyltransferase</keyword>
<dbReference type="InterPro" id="IPR003812">
    <property type="entry name" value="Fido"/>
</dbReference>
<comment type="catalytic activity">
    <reaction evidence="7">
        <text>L-tyrosyl-[protein] + ATP = O-(5'-adenylyl)-L-tyrosyl-[protein] + diphosphate</text>
        <dbReference type="Rhea" id="RHEA:54288"/>
        <dbReference type="Rhea" id="RHEA-COMP:10136"/>
        <dbReference type="Rhea" id="RHEA-COMP:13846"/>
        <dbReference type="ChEBI" id="CHEBI:30616"/>
        <dbReference type="ChEBI" id="CHEBI:33019"/>
        <dbReference type="ChEBI" id="CHEBI:46858"/>
        <dbReference type="ChEBI" id="CHEBI:83624"/>
        <dbReference type="EC" id="2.7.7.108"/>
    </reaction>
</comment>
<dbReference type="PANTHER" id="PTHR39560">
    <property type="entry name" value="PROTEIN ADENYLYLTRANSFERASE FIC-RELATED"/>
    <property type="match status" value="1"/>
</dbReference>
<evidence type="ECO:0000256" key="6">
    <source>
        <dbReference type="ARBA" id="ARBA00047939"/>
    </source>
</evidence>
<evidence type="ECO:0000256" key="2">
    <source>
        <dbReference type="ARBA" id="ARBA00022695"/>
    </source>
</evidence>
<accession>A0A1Y2SUA5</accession>
<organism evidence="9 10">
    <name type="scientific">Alloscardovia macacae</name>
    <dbReference type="NCBI Taxonomy" id="1160091"/>
    <lineage>
        <taxon>Bacteria</taxon>
        <taxon>Bacillati</taxon>
        <taxon>Actinomycetota</taxon>
        <taxon>Actinomycetes</taxon>
        <taxon>Bifidobacteriales</taxon>
        <taxon>Bifidobacteriaceae</taxon>
        <taxon>Alloscardovia</taxon>
    </lineage>
</organism>
<dbReference type="GO" id="GO:0005524">
    <property type="term" value="F:ATP binding"/>
    <property type="evidence" value="ECO:0007669"/>
    <property type="project" value="UniProtKB-KW"/>
</dbReference>
<evidence type="ECO:0000259" key="8">
    <source>
        <dbReference type="PROSITE" id="PS51459"/>
    </source>
</evidence>
<sequence length="255" mass="29061">MLTYAWKTGIGLQDVDGLQVSVYLRELAEKQSSGELSFEDVRVRLDEYSHTSEDNTYEADWVALHIAERLSDDDFSLCTEMFLNIHRELFTGVRADAGELREYNISKKEWVLGGQSVRYAAATELADILDYDMREEKSFSYAGLTPEKVVSHLARFTANIWQIHPFAEGNTRTTAVFLILYARSLGFRATNDAFAQHAWYFRNALVRANFSDVFADVTETTEYLESFLQVALLGEERELHNRDLRIPDATSGTNG</sequence>
<dbReference type="AlphaFoldDB" id="A0A1Y2SUA5"/>
<dbReference type="STRING" id="1160091.B9T39_05690"/>
<dbReference type="Proteomes" id="UP000243540">
    <property type="component" value="Unassembled WGS sequence"/>
</dbReference>
<dbReference type="Pfam" id="PF02661">
    <property type="entry name" value="Fic"/>
    <property type="match status" value="1"/>
</dbReference>
<dbReference type="InterPro" id="IPR036597">
    <property type="entry name" value="Fido-like_dom_sf"/>
</dbReference>
<gene>
    <name evidence="9" type="ORF">B9T39_05690</name>
</gene>
<evidence type="ECO:0000256" key="1">
    <source>
        <dbReference type="ARBA" id="ARBA00022679"/>
    </source>
</evidence>
<keyword evidence="3" id="KW-0547">Nucleotide-binding</keyword>
<evidence type="ECO:0000256" key="5">
    <source>
        <dbReference type="ARBA" id="ARBA00034531"/>
    </source>
</evidence>
<keyword evidence="4" id="KW-0067">ATP-binding</keyword>
<dbReference type="GO" id="GO:0051302">
    <property type="term" value="P:regulation of cell division"/>
    <property type="evidence" value="ECO:0007669"/>
    <property type="project" value="TreeGrafter"/>
</dbReference>
<dbReference type="Gene3D" id="1.10.3290.10">
    <property type="entry name" value="Fido-like domain"/>
    <property type="match status" value="1"/>
</dbReference>
<evidence type="ECO:0000256" key="3">
    <source>
        <dbReference type="ARBA" id="ARBA00022741"/>
    </source>
</evidence>
<keyword evidence="1" id="KW-0808">Transferase</keyword>
<evidence type="ECO:0000313" key="10">
    <source>
        <dbReference type="Proteomes" id="UP000243540"/>
    </source>
</evidence>
<dbReference type="PROSITE" id="PS51459">
    <property type="entry name" value="FIDO"/>
    <property type="match status" value="1"/>
</dbReference>
<feature type="domain" description="Fido" evidence="8">
    <location>
        <begin position="77"/>
        <end position="226"/>
    </location>
</feature>
<protein>
    <recommendedName>
        <fullName evidence="5">protein adenylyltransferase</fullName>
        <ecNumber evidence="5">2.7.7.108</ecNumber>
    </recommendedName>
</protein>
<proteinExistence type="predicted"/>
<evidence type="ECO:0000313" key="9">
    <source>
        <dbReference type="EMBL" id="OTA28818.1"/>
    </source>
</evidence>
<dbReference type="GO" id="GO:0070733">
    <property type="term" value="F:AMPylase activity"/>
    <property type="evidence" value="ECO:0007669"/>
    <property type="project" value="UniProtKB-EC"/>
</dbReference>
<comment type="caution">
    <text evidence="9">The sequence shown here is derived from an EMBL/GenBank/DDBJ whole genome shotgun (WGS) entry which is preliminary data.</text>
</comment>
<dbReference type="PANTHER" id="PTHR39560:SF1">
    <property type="entry name" value="PROTEIN ADENYLYLTRANSFERASE FIC-RELATED"/>
    <property type="match status" value="1"/>
</dbReference>